<keyword evidence="5" id="KW-1185">Reference proteome</keyword>
<sequence length="200" mass="22973">MSGSLEDLRRLLALADAGLMYGRDVFDKERYQEMKSILTKMIGEYTSLDDGKIKCVLDKEEGYPTPKVDVRAFIEDNDGKILLVQDIKSREWSLPGGYADIGYSAAENVIKEVFEETGYHVAVDKLAGIFDTDKRKDIPQLFQYYKLFFNCTVLDGTFMSNNETAACDFFDIKNLPKLSEKRTTYEQLCTLKNRKDMYLE</sequence>
<proteinExistence type="predicted"/>
<evidence type="ECO:0000256" key="2">
    <source>
        <dbReference type="ARBA" id="ARBA00022801"/>
    </source>
</evidence>
<dbReference type="RefSeq" id="WP_125982989.1">
    <property type="nucleotide sequence ID" value="NZ_NGJS01000002.1"/>
</dbReference>
<dbReference type="GO" id="GO:0016787">
    <property type="term" value="F:hydrolase activity"/>
    <property type="evidence" value="ECO:0007669"/>
    <property type="project" value="UniProtKB-KW"/>
</dbReference>
<evidence type="ECO:0000313" key="4">
    <source>
        <dbReference type="EMBL" id="RSU00038.1"/>
    </source>
</evidence>
<evidence type="ECO:0000313" key="5">
    <source>
        <dbReference type="Proteomes" id="UP000287857"/>
    </source>
</evidence>
<dbReference type="Pfam" id="PF12535">
    <property type="entry name" value="Nudix_N"/>
    <property type="match status" value="1"/>
</dbReference>
<comment type="caution">
    <text evidence="4">The sequence shown here is derived from an EMBL/GenBank/DDBJ whole genome shotgun (WGS) entry which is preliminary data.</text>
</comment>
<organism evidence="4 5">
    <name type="scientific">Vagococcus vulneris</name>
    <dbReference type="NCBI Taxonomy" id="1977869"/>
    <lineage>
        <taxon>Bacteria</taxon>
        <taxon>Bacillati</taxon>
        <taxon>Bacillota</taxon>
        <taxon>Bacilli</taxon>
        <taxon>Lactobacillales</taxon>
        <taxon>Enterococcaceae</taxon>
        <taxon>Vagococcus</taxon>
    </lineage>
</organism>
<accession>A0A430A0W5</accession>
<protein>
    <submittedName>
        <fullName evidence="4">DNA mismatch repair protein MutT</fullName>
    </submittedName>
</protein>
<dbReference type="PANTHER" id="PTHR43046">
    <property type="entry name" value="GDP-MANNOSE MANNOSYL HYDROLASE"/>
    <property type="match status" value="1"/>
</dbReference>
<dbReference type="OrthoDB" id="9804442at2"/>
<dbReference type="InterPro" id="IPR000086">
    <property type="entry name" value="NUDIX_hydrolase_dom"/>
</dbReference>
<dbReference type="InterPro" id="IPR015797">
    <property type="entry name" value="NUDIX_hydrolase-like_dom_sf"/>
</dbReference>
<dbReference type="InterPro" id="IPR059176">
    <property type="entry name" value="UDP-X_N"/>
</dbReference>
<dbReference type="Gene3D" id="3.90.79.10">
    <property type="entry name" value="Nucleoside Triphosphate Pyrophosphohydrolase"/>
    <property type="match status" value="1"/>
</dbReference>
<keyword evidence="2" id="KW-0378">Hydrolase</keyword>
<gene>
    <name evidence="4" type="ORF">CBF37_01675</name>
</gene>
<feature type="domain" description="Nudix hydrolase" evidence="3">
    <location>
        <begin position="63"/>
        <end position="195"/>
    </location>
</feature>
<evidence type="ECO:0000256" key="1">
    <source>
        <dbReference type="ARBA" id="ARBA00001946"/>
    </source>
</evidence>
<dbReference type="Pfam" id="PF00293">
    <property type="entry name" value="NUDIX"/>
    <property type="match status" value="1"/>
</dbReference>
<dbReference type="EMBL" id="NGJS01000002">
    <property type="protein sequence ID" value="RSU00038.1"/>
    <property type="molecule type" value="Genomic_DNA"/>
</dbReference>
<name>A0A430A0W5_9ENTE</name>
<dbReference type="PROSITE" id="PS51462">
    <property type="entry name" value="NUDIX"/>
    <property type="match status" value="1"/>
</dbReference>
<dbReference type="Proteomes" id="UP000287857">
    <property type="component" value="Unassembled WGS sequence"/>
</dbReference>
<comment type="cofactor">
    <cofactor evidence="1">
        <name>Mg(2+)</name>
        <dbReference type="ChEBI" id="CHEBI:18420"/>
    </cofactor>
</comment>
<dbReference type="SUPFAM" id="SSF55811">
    <property type="entry name" value="Nudix"/>
    <property type="match status" value="1"/>
</dbReference>
<evidence type="ECO:0000259" key="3">
    <source>
        <dbReference type="PROSITE" id="PS51462"/>
    </source>
</evidence>
<reference evidence="4 5" key="1">
    <citation type="submission" date="2017-05" db="EMBL/GenBank/DDBJ databases">
        <title>Vagococcus spp. assemblies.</title>
        <authorList>
            <person name="Gulvik C.A."/>
        </authorList>
    </citation>
    <scope>NUCLEOTIDE SEQUENCE [LARGE SCALE GENOMIC DNA]</scope>
    <source>
        <strain evidence="4 5">SS1995</strain>
    </source>
</reference>
<dbReference type="Gene3D" id="6.10.250.1120">
    <property type="match status" value="1"/>
</dbReference>
<dbReference type="PANTHER" id="PTHR43046:SF16">
    <property type="entry name" value="ADP-RIBOSE PYROPHOSPHATASE YJHB-RELATED"/>
    <property type="match status" value="1"/>
</dbReference>
<dbReference type="AlphaFoldDB" id="A0A430A0W5"/>